<evidence type="ECO:0000313" key="2">
    <source>
        <dbReference type="Proteomes" id="UP000179616"/>
    </source>
</evidence>
<dbReference type="STRING" id="948102.BKG76_01175"/>
<evidence type="ECO:0000313" key="1">
    <source>
        <dbReference type="EMBL" id="OHU30413.1"/>
    </source>
</evidence>
<dbReference type="AlphaFoldDB" id="A0A1S1LEJ6"/>
<dbReference type="EMBL" id="MLIK01000004">
    <property type="protein sequence ID" value="OHU30413.1"/>
    <property type="molecule type" value="Genomic_DNA"/>
</dbReference>
<gene>
    <name evidence="1" type="ORF">BKG76_01175</name>
</gene>
<protein>
    <submittedName>
        <fullName evidence="1">Uncharacterized protein</fullName>
    </submittedName>
</protein>
<dbReference type="GeneID" id="57165396"/>
<reference evidence="1 2" key="1">
    <citation type="submission" date="2016-10" db="EMBL/GenBank/DDBJ databases">
        <title>Evaluation of Human, Veterinary and Environmental Mycobacterium chelonae Isolates by Core Genome Phylogenomic Analysis, Targeted Gene Comparison, and Anti-microbial Susceptibility Patterns: A Tale of Mistaken Identities.</title>
        <authorList>
            <person name="Fogelson S.B."/>
            <person name="Camus A.C."/>
            <person name="Lorenz W."/>
            <person name="Vasireddy R."/>
            <person name="Vasireddy S."/>
            <person name="Smith T."/>
            <person name="Brown-Elliott B.A."/>
            <person name="Wallace R.J.Jr."/>
            <person name="Hasan N.A."/>
            <person name="Reischl U."/>
            <person name="Sanchez S."/>
        </authorList>
    </citation>
    <scope>NUCLEOTIDE SEQUENCE [LARGE SCALE GENOMIC DNA]</scope>
    <source>
        <strain evidence="1 2">1559</strain>
    </source>
</reference>
<sequence>MVDFSVEPSRLAGFKLDCQDVKATFTSNANRLLPRVSLPTATEGLLAELVPAFQKLQRTLSDAHQNDAGALESFATDLGAAANQFHATDDRNAASIDGRVEYAGSTGFGVTRFSGLQLPVLLDVEDSTYVVRQVVTRSIDILKPYDEHLGQAIGIKPVADYLTPLVADWEQVQEIGKRIAVLGINDVVAAQGISGGTNWVQTSWSGEASTAFGITATSLAAAISERGEDLDAVGKIVENGGVLLERLVYNQSLGLLGAVTQSASFLNFNLPMGVWALLGDGVTQGSIRSQIFSSVELLKQNATTRHNAIKSAIERISGALNYEPGQGAPSYNAGEFELPTKVAIDQGVKRYGYGSGVWWQDDPASVDVRV</sequence>
<organism evidence="1 2">
    <name type="scientific">Mycobacteroides franklinii</name>
    <dbReference type="NCBI Taxonomy" id="948102"/>
    <lineage>
        <taxon>Bacteria</taxon>
        <taxon>Bacillati</taxon>
        <taxon>Actinomycetota</taxon>
        <taxon>Actinomycetes</taxon>
        <taxon>Mycobacteriales</taxon>
        <taxon>Mycobacteriaceae</taxon>
        <taxon>Mycobacteroides</taxon>
    </lineage>
</organism>
<name>A0A1S1LEJ6_9MYCO</name>
<comment type="caution">
    <text evidence="1">The sequence shown here is derived from an EMBL/GenBank/DDBJ whole genome shotgun (WGS) entry which is preliminary data.</text>
</comment>
<dbReference type="OrthoDB" id="4516245at2"/>
<dbReference type="RefSeq" id="WP_070935229.1">
    <property type="nucleotide sequence ID" value="NZ_MLIK01000004.1"/>
</dbReference>
<proteinExistence type="predicted"/>
<dbReference type="Proteomes" id="UP000179616">
    <property type="component" value="Unassembled WGS sequence"/>
</dbReference>
<accession>A0A1S1LEJ6</accession>